<evidence type="ECO:0000313" key="2">
    <source>
        <dbReference type="EMBL" id="MFB9311491.1"/>
    </source>
</evidence>
<keyword evidence="2" id="KW-0012">Acyltransferase</keyword>
<comment type="caution">
    <text evidence="2">The sequence shown here is derived from an EMBL/GenBank/DDBJ whole genome shotgun (WGS) entry which is preliminary data.</text>
</comment>
<keyword evidence="3" id="KW-1185">Reference proteome</keyword>
<feature type="domain" description="N-acetyltransferase" evidence="1">
    <location>
        <begin position="1"/>
        <end position="145"/>
    </location>
</feature>
<protein>
    <submittedName>
        <fullName evidence="2">GNAT family N-acetyltransferase</fullName>
        <ecNumber evidence="2">2.3.1.-</ecNumber>
    </submittedName>
</protein>
<organism evidence="2 3">
    <name type="scientific">Nocardioides plantarum</name>
    <dbReference type="NCBI Taxonomy" id="29299"/>
    <lineage>
        <taxon>Bacteria</taxon>
        <taxon>Bacillati</taxon>
        <taxon>Actinomycetota</taxon>
        <taxon>Actinomycetes</taxon>
        <taxon>Propionibacteriales</taxon>
        <taxon>Nocardioidaceae</taxon>
        <taxon>Nocardioides</taxon>
    </lineage>
</organism>
<dbReference type="EC" id="2.3.1.-" evidence="2"/>
<dbReference type="GO" id="GO:0016746">
    <property type="term" value="F:acyltransferase activity"/>
    <property type="evidence" value="ECO:0007669"/>
    <property type="project" value="UniProtKB-KW"/>
</dbReference>
<dbReference type="InterPro" id="IPR000182">
    <property type="entry name" value="GNAT_dom"/>
</dbReference>
<dbReference type="CDD" id="cd04301">
    <property type="entry name" value="NAT_SF"/>
    <property type="match status" value="1"/>
</dbReference>
<dbReference type="Pfam" id="PF00583">
    <property type="entry name" value="Acetyltransf_1"/>
    <property type="match status" value="1"/>
</dbReference>
<dbReference type="RefSeq" id="WP_140008733.1">
    <property type="nucleotide sequence ID" value="NZ_JBHMDG010000001.1"/>
</dbReference>
<dbReference type="PROSITE" id="PS51186">
    <property type="entry name" value="GNAT"/>
    <property type="match status" value="1"/>
</dbReference>
<evidence type="ECO:0000313" key="3">
    <source>
        <dbReference type="Proteomes" id="UP001589750"/>
    </source>
</evidence>
<dbReference type="Proteomes" id="UP001589750">
    <property type="component" value="Unassembled WGS sequence"/>
</dbReference>
<evidence type="ECO:0000259" key="1">
    <source>
        <dbReference type="PROSITE" id="PS51186"/>
    </source>
</evidence>
<accession>A0ABV5K409</accession>
<keyword evidence="2" id="KW-0808">Transferase</keyword>
<dbReference type="InterPro" id="IPR016181">
    <property type="entry name" value="Acyl_CoA_acyltransferase"/>
</dbReference>
<sequence>MRIEEIGPGGHPEVIAASLRRSPHLTADAASWTYDHPEVFSDLVALVARDDDGALLGHGRLSRAALLPDGTRLVAVSVLTEHEGQGVGSALHEALLARVPADTTELRSSVHDDEPGSLAVAEHWGYAVQRTSICSQKVLADLPTPAPGAGVTLESVPDLRFAGDDADAVEAMLLASQTNPEAAAGQVATVDSLRALAHTGDPVAVLARVDGSPAAITVGDVTPDGTLFIAYTGVDPARRGHGLARLVKEQAHLDGARLGGRVCVTENEAGNAGIRRINAELGYEVRFGTHYLVRRPAPPA</sequence>
<name>A0ABV5K409_9ACTN</name>
<proteinExistence type="predicted"/>
<dbReference type="SUPFAM" id="SSF55729">
    <property type="entry name" value="Acyl-CoA N-acyltransferases (Nat)"/>
    <property type="match status" value="1"/>
</dbReference>
<gene>
    <name evidence="2" type="ORF">ACFFRI_00420</name>
</gene>
<reference evidence="2 3" key="1">
    <citation type="submission" date="2024-09" db="EMBL/GenBank/DDBJ databases">
        <authorList>
            <person name="Sun Q."/>
            <person name="Mori K."/>
        </authorList>
    </citation>
    <scope>NUCLEOTIDE SEQUENCE [LARGE SCALE GENOMIC DNA]</scope>
    <source>
        <strain evidence="2 3">JCM 9626</strain>
    </source>
</reference>
<dbReference type="Gene3D" id="3.40.630.30">
    <property type="match status" value="1"/>
</dbReference>
<dbReference type="EMBL" id="JBHMDG010000001">
    <property type="protein sequence ID" value="MFB9311491.1"/>
    <property type="molecule type" value="Genomic_DNA"/>
</dbReference>